<dbReference type="GO" id="GO:0032259">
    <property type="term" value="P:methylation"/>
    <property type="evidence" value="ECO:0007669"/>
    <property type="project" value="UniProtKB-KW"/>
</dbReference>
<reference evidence="2 3" key="1">
    <citation type="submission" date="2018-06" db="EMBL/GenBank/DDBJ databases">
        <title>Genome sequencing of Oceanotoga sp. sy52.</title>
        <authorList>
            <person name="Mori K."/>
        </authorList>
    </citation>
    <scope>NUCLEOTIDE SEQUENCE [LARGE SCALE GENOMIC DNA]</scope>
    <source>
        <strain evidence="3">sy52</strain>
    </source>
</reference>
<keyword evidence="2" id="KW-0489">Methyltransferase</keyword>
<dbReference type="Gene3D" id="3.40.50.150">
    <property type="entry name" value="Vaccinia Virus protein VP39"/>
    <property type="match status" value="1"/>
</dbReference>
<dbReference type="AlphaFoldDB" id="A0A7G1GBV0"/>
<dbReference type="InParanoid" id="A0A7G1GBV0"/>
<dbReference type="PANTHER" id="PTHR47739:SF1">
    <property type="entry name" value="TRNA1(VAL) (ADENINE(37)-N6)-METHYLTRANSFERASE"/>
    <property type="match status" value="1"/>
</dbReference>
<gene>
    <name evidence="2" type="ORF">OSSY52_21430</name>
</gene>
<dbReference type="PANTHER" id="PTHR47739">
    <property type="entry name" value="TRNA1(VAL) (ADENINE(37)-N6)-METHYLTRANSFERASE"/>
    <property type="match status" value="1"/>
</dbReference>
<name>A0A7G1GBV0_9BACT</name>
<feature type="domain" description="Methyltransferase small" evidence="1">
    <location>
        <begin position="33"/>
        <end position="133"/>
    </location>
</feature>
<dbReference type="EMBL" id="AP018712">
    <property type="protein sequence ID" value="BBE32002.1"/>
    <property type="molecule type" value="Genomic_DNA"/>
</dbReference>
<dbReference type="CDD" id="cd02440">
    <property type="entry name" value="AdoMet_MTases"/>
    <property type="match status" value="1"/>
</dbReference>
<dbReference type="InterPro" id="IPR050210">
    <property type="entry name" value="tRNA_Adenine-N(6)_MTase"/>
</dbReference>
<dbReference type="Pfam" id="PF05175">
    <property type="entry name" value="MTS"/>
    <property type="match status" value="1"/>
</dbReference>
<proteinExistence type="predicted"/>
<dbReference type="FunCoup" id="A0A7G1GBV0">
    <property type="interactions" value="28"/>
</dbReference>
<evidence type="ECO:0000259" key="1">
    <source>
        <dbReference type="Pfam" id="PF05175"/>
    </source>
</evidence>
<dbReference type="GO" id="GO:0008168">
    <property type="term" value="F:methyltransferase activity"/>
    <property type="evidence" value="ECO:0007669"/>
    <property type="project" value="UniProtKB-KW"/>
</dbReference>
<dbReference type="KEGG" id="ocy:OSSY52_21430"/>
<evidence type="ECO:0000313" key="3">
    <source>
        <dbReference type="Proteomes" id="UP000516361"/>
    </source>
</evidence>
<keyword evidence="3" id="KW-1185">Reference proteome</keyword>
<dbReference type="SUPFAM" id="SSF53335">
    <property type="entry name" value="S-adenosyl-L-methionine-dependent methyltransferases"/>
    <property type="match status" value="1"/>
</dbReference>
<accession>A0A7G1GBV0</accession>
<dbReference type="Proteomes" id="UP000516361">
    <property type="component" value="Chromosome"/>
</dbReference>
<organism evidence="2 3">
    <name type="scientific">Tepiditoga spiralis</name>
    <dbReference type="NCBI Taxonomy" id="2108365"/>
    <lineage>
        <taxon>Bacteria</taxon>
        <taxon>Thermotogati</taxon>
        <taxon>Thermotogota</taxon>
        <taxon>Thermotogae</taxon>
        <taxon>Petrotogales</taxon>
        <taxon>Petrotogaceae</taxon>
        <taxon>Tepiditoga</taxon>
    </lineage>
</organism>
<keyword evidence="2" id="KW-0808">Transferase</keyword>
<sequence>MIEVLKKKFIEIDNVYRKLKIKAPSKTHMPNHASSFLILTSTIKNNMKVIEFGSGTGHVSICLSKLYNINITGIELQKDLFTSSIKNAAINDSKVNFINDDVKNIKKYFLAESFDYIISNPPHYSGGIISKNVDRKTARTLEKNTLINFLDSTKYLLKNKKICNFVIHPSIFTDFINIAKSKKLEPQEMYIGYGKKDGEAQLISIIMRKNGGTNFKIHPPIYLISSN</sequence>
<protein>
    <submittedName>
        <fullName evidence="2">SAM-dependent methyltransferase</fullName>
    </submittedName>
</protein>
<evidence type="ECO:0000313" key="2">
    <source>
        <dbReference type="EMBL" id="BBE32002.1"/>
    </source>
</evidence>
<dbReference type="InterPro" id="IPR029063">
    <property type="entry name" value="SAM-dependent_MTases_sf"/>
</dbReference>
<dbReference type="InterPro" id="IPR007848">
    <property type="entry name" value="Small_mtfrase_dom"/>
</dbReference>
<dbReference type="RefSeq" id="WP_190614861.1">
    <property type="nucleotide sequence ID" value="NZ_AP018712.1"/>
</dbReference>